<dbReference type="InterPro" id="IPR043128">
    <property type="entry name" value="Rev_trsase/Diguanyl_cyclase"/>
</dbReference>
<evidence type="ECO:0000313" key="2">
    <source>
        <dbReference type="EMBL" id="KAG2823048.1"/>
    </source>
</evidence>
<feature type="compositionally biased region" description="Basic residues" evidence="1">
    <location>
        <begin position="191"/>
        <end position="201"/>
    </location>
</feature>
<feature type="region of interest" description="Disordered" evidence="1">
    <location>
        <begin position="77"/>
        <end position="98"/>
    </location>
</feature>
<evidence type="ECO:0008006" key="4">
    <source>
        <dbReference type="Google" id="ProtNLM"/>
    </source>
</evidence>
<dbReference type="Gene3D" id="3.10.10.10">
    <property type="entry name" value="HIV Type 1 Reverse Transcriptase, subunit A, domain 1"/>
    <property type="match status" value="1"/>
</dbReference>
<feature type="compositionally biased region" description="Basic and acidic residues" evidence="1">
    <location>
        <begin position="83"/>
        <end position="98"/>
    </location>
</feature>
<reference evidence="2" key="1">
    <citation type="submission" date="2018-10" db="EMBL/GenBank/DDBJ databases">
        <title>Effector identification in a new, highly contiguous assembly of the strawberry crown rot pathogen Phytophthora cactorum.</title>
        <authorList>
            <person name="Armitage A.D."/>
            <person name="Nellist C.F."/>
            <person name="Bates H."/>
            <person name="Vickerstaff R.J."/>
            <person name="Harrison R.J."/>
        </authorList>
    </citation>
    <scope>NUCLEOTIDE SEQUENCE</scope>
    <source>
        <strain evidence="2">15-7</strain>
    </source>
</reference>
<comment type="caution">
    <text evidence="2">The sequence shown here is derived from an EMBL/GenBank/DDBJ whole genome shotgun (WGS) entry which is preliminary data.</text>
</comment>
<name>A0A8T0Y275_9STRA</name>
<dbReference type="Gene3D" id="3.30.70.270">
    <property type="match status" value="1"/>
</dbReference>
<dbReference type="EMBL" id="RCMG01001632">
    <property type="protein sequence ID" value="KAG2823048.1"/>
    <property type="molecule type" value="Genomic_DNA"/>
</dbReference>
<accession>A0A8T0Y275</accession>
<dbReference type="VEuPathDB" id="FungiDB:PC110_g20915"/>
<evidence type="ECO:0000256" key="1">
    <source>
        <dbReference type="SAM" id="MobiDB-lite"/>
    </source>
</evidence>
<proteinExistence type="predicted"/>
<feature type="compositionally biased region" description="Low complexity" evidence="1">
    <location>
        <begin position="207"/>
        <end position="217"/>
    </location>
</feature>
<feature type="region of interest" description="Disordered" evidence="1">
    <location>
        <begin position="182"/>
        <end position="227"/>
    </location>
</feature>
<dbReference type="AlphaFoldDB" id="A0A8T0Y275"/>
<dbReference type="SUPFAM" id="SSF56672">
    <property type="entry name" value="DNA/RNA polymerases"/>
    <property type="match status" value="1"/>
</dbReference>
<protein>
    <recommendedName>
        <fullName evidence="4">Reverse transcriptase domain-containing protein</fullName>
    </recommendedName>
</protein>
<gene>
    <name evidence="2" type="ORF">PC113_g22238</name>
</gene>
<sequence length="307" mass="33613">MSSHLQLYQTGFGHATSTLPCAKEVEVTRPPCDAEEITKLPGLSWKLFLRDVKHGEIGQVCMLVAAGTASIAAVHVDSEDPASDARTRPKEAEPKSAREARYAAQLLPALEASGNPVAPLVREFIDILPDKVPAALPPDHGVRHEIDLVPGATYCVTRQWPFPVIKSRRSMPSLKVTGKPTTFAKVCPHTPARHSVLRKRPAGGGSSTPSTSSTTPPSRRKRRTREDMVLDSMSGSTTYSAIDLMDGFYQILMREDDVPFTAVSTPSGIVWQWLVMRQHAQERPSHLQSHGVQPVAAIPRLRAQLLR</sequence>
<evidence type="ECO:0000313" key="3">
    <source>
        <dbReference type="Proteomes" id="UP000735874"/>
    </source>
</evidence>
<organism evidence="2 3">
    <name type="scientific">Phytophthora cactorum</name>
    <dbReference type="NCBI Taxonomy" id="29920"/>
    <lineage>
        <taxon>Eukaryota</taxon>
        <taxon>Sar</taxon>
        <taxon>Stramenopiles</taxon>
        <taxon>Oomycota</taxon>
        <taxon>Peronosporomycetes</taxon>
        <taxon>Peronosporales</taxon>
        <taxon>Peronosporaceae</taxon>
        <taxon>Phytophthora</taxon>
    </lineage>
</organism>
<dbReference type="Proteomes" id="UP000735874">
    <property type="component" value="Unassembled WGS sequence"/>
</dbReference>
<dbReference type="InterPro" id="IPR043502">
    <property type="entry name" value="DNA/RNA_pol_sf"/>
</dbReference>